<keyword evidence="2" id="KW-1185">Reference proteome</keyword>
<organism evidence="1 2">
    <name type="scientific">Kineococcus xinjiangensis</name>
    <dbReference type="NCBI Taxonomy" id="512762"/>
    <lineage>
        <taxon>Bacteria</taxon>
        <taxon>Bacillati</taxon>
        <taxon>Actinomycetota</taxon>
        <taxon>Actinomycetes</taxon>
        <taxon>Kineosporiales</taxon>
        <taxon>Kineosporiaceae</taxon>
        <taxon>Kineococcus</taxon>
    </lineage>
</organism>
<dbReference type="AlphaFoldDB" id="A0A2S6IVM8"/>
<accession>A0A2S6IVM8</accession>
<dbReference type="EMBL" id="PTJD01000001">
    <property type="protein sequence ID" value="PPK98336.1"/>
    <property type="molecule type" value="Genomic_DNA"/>
</dbReference>
<protein>
    <submittedName>
        <fullName evidence="1">Uncharacterized protein</fullName>
    </submittedName>
</protein>
<dbReference type="Proteomes" id="UP000239485">
    <property type="component" value="Unassembled WGS sequence"/>
</dbReference>
<dbReference type="RefSeq" id="WP_104430780.1">
    <property type="nucleotide sequence ID" value="NZ_PTJD01000001.1"/>
</dbReference>
<name>A0A2S6IVM8_9ACTN</name>
<comment type="caution">
    <text evidence="1">The sequence shown here is derived from an EMBL/GenBank/DDBJ whole genome shotgun (WGS) entry which is preliminary data.</text>
</comment>
<evidence type="ECO:0000313" key="2">
    <source>
        <dbReference type="Proteomes" id="UP000239485"/>
    </source>
</evidence>
<gene>
    <name evidence="1" type="ORF">CLV92_10131</name>
</gene>
<reference evidence="1 2" key="1">
    <citation type="submission" date="2018-02" db="EMBL/GenBank/DDBJ databases">
        <title>Genomic Encyclopedia of Archaeal and Bacterial Type Strains, Phase II (KMG-II): from individual species to whole genera.</title>
        <authorList>
            <person name="Goeker M."/>
        </authorList>
    </citation>
    <scope>NUCLEOTIDE SEQUENCE [LARGE SCALE GENOMIC DNA]</scope>
    <source>
        <strain evidence="1 2">DSM 22857</strain>
    </source>
</reference>
<sequence length="115" mass="12193">MSLRPDREDLTLQRDALAAARRNWGEALAALEGECCAPAQAAVREEARALRRALASRAKTPPPADGDALRGAVSALHRVAAQPDPFDEAWRACQDAERVVDLAALDLATAAGHDA</sequence>
<proteinExistence type="predicted"/>
<evidence type="ECO:0000313" key="1">
    <source>
        <dbReference type="EMBL" id="PPK98336.1"/>
    </source>
</evidence>